<keyword evidence="5 8" id="KW-0812">Transmembrane</keyword>
<keyword evidence="4" id="KW-1003">Cell membrane</keyword>
<sequence>MKMWHIIWFELRMLIRMRVVLLNQFLLPMVLILILGNALSGMISLGDDAPIDTVTAMIVESPGQEALTSVGWNEFLKTPEISELLKVQHGDHREEAISSLKSGDSDFAVVIPTDFADKVMKGESVKWEMIYGKDHSKNHVAEMIFESYLDEVNRVQASTMVLGPNTLNSAPQNVPTSYVEMASLNKEGNAYSAFQYYAASMLIMFLLYSGLTASSSLQSEKRNKTLYRLNSTPISTLKIFLGKIGGNSLVACIQAVVIILGTTWLYGVNWGRHPIYLILLCALVIMAAMLMAVVITLLSKSSESAQTIFQVIIVGMTFLSGGFQRIPVDIIEKLGEFTINHWALQGMIRIILDASTGEILHHVLILGLFNVILLLVGTVSYRKVGYHE</sequence>
<dbReference type="Gene3D" id="3.40.1710.10">
    <property type="entry name" value="abc type-2 transporter like domain"/>
    <property type="match status" value="1"/>
</dbReference>
<gene>
    <name evidence="10" type="ORF">EJP82_00205</name>
</gene>
<comment type="caution">
    <text evidence="10">The sequence shown here is derived from an EMBL/GenBank/DDBJ whole genome shotgun (WGS) entry which is preliminary data.</text>
</comment>
<feature type="transmembrane region" description="Helical" evidence="8">
    <location>
        <begin position="307"/>
        <end position="326"/>
    </location>
</feature>
<dbReference type="InterPro" id="IPR047817">
    <property type="entry name" value="ABC2_TM_bact-type"/>
</dbReference>
<evidence type="ECO:0000256" key="8">
    <source>
        <dbReference type="SAM" id="Phobius"/>
    </source>
</evidence>
<dbReference type="OrthoDB" id="1952619at2"/>
<proteinExistence type="inferred from homology"/>
<dbReference type="RefSeq" id="WP_127190004.1">
    <property type="nucleotide sequence ID" value="NZ_RZNY01000001.1"/>
</dbReference>
<dbReference type="GO" id="GO:0140359">
    <property type="term" value="F:ABC-type transporter activity"/>
    <property type="evidence" value="ECO:0007669"/>
    <property type="project" value="InterPro"/>
</dbReference>
<feature type="transmembrane region" description="Helical" evidence="8">
    <location>
        <begin position="273"/>
        <end position="295"/>
    </location>
</feature>
<comment type="subcellular location">
    <subcellularLocation>
        <location evidence="1">Cell membrane</location>
        <topology evidence="1">Multi-pass membrane protein</topology>
    </subcellularLocation>
</comment>
<evidence type="ECO:0000256" key="7">
    <source>
        <dbReference type="ARBA" id="ARBA00023136"/>
    </source>
</evidence>
<keyword evidence="3" id="KW-0813">Transport</keyword>
<evidence type="ECO:0000256" key="4">
    <source>
        <dbReference type="ARBA" id="ARBA00022475"/>
    </source>
</evidence>
<dbReference type="AlphaFoldDB" id="A0A3S1BVH4"/>
<feature type="domain" description="ABC transmembrane type-2" evidence="9">
    <location>
        <begin position="155"/>
        <end position="384"/>
    </location>
</feature>
<dbReference type="GO" id="GO:0005886">
    <property type="term" value="C:plasma membrane"/>
    <property type="evidence" value="ECO:0007669"/>
    <property type="project" value="UniProtKB-SubCell"/>
</dbReference>
<dbReference type="PROSITE" id="PS51012">
    <property type="entry name" value="ABC_TM2"/>
    <property type="match status" value="1"/>
</dbReference>
<feature type="transmembrane region" description="Helical" evidence="8">
    <location>
        <begin position="194"/>
        <end position="214"/>
    </location>
</feature>
<evidence type="ECO:0000256" key="1">
    <source>
        <dbReference type="ARBA" id="ARBA00004651"/>
    </source>
</evidence>
<dbReference type="PANTHER" id="PTHR30294:SF29">
    <property type="entry name" value="MULTIDRUG ABC TRANSPORTER PERMEASE YBHS-RELATED"/>
    <property type="match status" value="1"/>
</dbReference>
<evidence type="ECO:0000256" key="5">
    <source>
        <dbReference type="ARBA" id="ARBA00022692"/>
    </source>
</evidence>
<comment type="similarity">
    <text evidence="2">Belongs to the ABC-2 integral membrane protein family.</text>
</comment>
<keyword evidence="11" id="KW-1185">Reference proteome</keyword>
<dbReference type="InterPro" id="IPR051449">
    <property type="entry name" value="ABC-2_transporter_component"/>
</dbReference>
<protein>
    <submittedName>
        <fullName evidence="10">ABC transporter permease</fullName>
    </submittedName>
</protein>
<reference evidence="10 11" key="1">
    <citation type="submission" date="2018-12" db="EMBL/GenBank/DDBJ databases">
        <authorList>
            <person name="Sun L."/>
            <person name="Chen Z."/>
        </authorList>
    </citation>
    <scope>NUCLEOTIDE SEQUENCE [LARGE SCALE GENOMIC DNA]</scope>
    <source>
        <strain evidence="10 11">DSM 15890</strain>
    </source>
</reference>
<evidence type="ECO:0000313" key="11">
    <source>
        <dbReference type="Proteomes" id="UP000279446"/>
    </source>
</evidence>
<evidence type="ECO:0000313" key="10">
    <source>
        <dbReference type="EMBL" id="RUT48408.1"/>
    </source>
</evidence>
<feature type="transmembrane region" description="Helical" evidence="8">
    <location>
        <begin position="359"/>
        <end position="381"/>
    </location>
</feature>
<dbReference type="PANTHER" id="PTHR30294">
    <property type="entry name" value="MEMBRANE COMPONENT OF ABC TRANSPORTER YHHJ-RELATED"/>
    <property type="match status" value="1"/>
</dbReference>
<evidence type="ECO:0000256" key="3">
    <source>
        <dbReference type="ARBA" id="ARBA00022448"/>
    </source>
</evidence>
<dbReference type="InterPro" id="IPR013525">
    <property type="entry name" value="ABC2_TM"/>
</dbReference>
<accession>A0A3S1BVH4</accession>
<dbReference type="Pfam" id="PF12698">
    <property type="entry name" value="ABC2_membrane_3"/>
    <property type="match status" value="1"/>
</dbReference>
<feature type="transmembrane region" description="Helical" evidence="8">
    <location>
        <begin position="248"/>
        <end position="267"/>
    </location>
</feature>
<keyword evidence="7 8" id="KW-0472">Membrane</keyword>
<dbReference type="EMBL" id="RZNY01000001">
    <property type="protein sequence ID" value="RUT48408.1"/>
    <property type="molecule type" value="Genomic_DNA"/>
</dbReference>
<name>A0A3S1BVH4_9BACL</name>
<dbReference type="Proteomes" id="UP000279446">
    <property type="component" value="Unassembled WGS sequence"/>
</dbReference>
<evidence type="ECO:0000256" key="6">
    <source>
        <dbReference type="ARBA" id="ARBA00022989"/>
    </source>
</evidence>
<evidence type="ECO:0000259" key="9">
    <source>
        <dbReference type="PROSITE" id="PS51012"/>
    </source>
</evidence>
<organism evidence="10 11">
    <name type="scientific">Paenibacillus anaericanus</name>
    <dbReference type="NCBI Taxonomy" id="170367"/>
    <lineage>
        <taxon>Bacteria</taxon>
        <taxon>Bacillati</taxon>
        <taxon>Bacillota</taxon>
        <taxon>Bacilli</taxon>
        <taxon>Bacillales</taxon>
        <taxon>Paenibacillaceae</taxon>
        <taxon>Paenibacillus</taxon>
    </lineage>
</organism>
<evidence type="ECO:0000256" key="2">
    <source>
        <dbReference type="ARBA" id="ARBA00007783"/>
    </source>
</evidence>
<keyword evidence="6 8" id="KW-1133">Transmembrane helix</keyword>